<dbReference type="Proteomes" id="UP000027586">
    <property type="component" value="Unassembled WGS sequence"/>
</dbReference>
<proteinExistence type="inferred from homology"/>
<dbReference type="GO" id="GO:0032543">
    <property type="term" value="P:mitochondrial translation"/>
    <property type="evidence" value="ECO:0007669"/>
    <property type="project" value="InterPro"/>
</dbReference>
<sequence length="138" mass="15512">MASLATKAIPRTNNGTGAFVLQCKSLVFNYCERWGSNKGMIDYIKKDLAAFARENPQIEIIVQPRPHHHPIIRGNYLNGRDKVVCTRNMNPAEISQKVQLLRDSSGAKMKNLTKKPVISTTESVRGIWSPFHTNPHSI</sequence>
<protein>
    <recommendedName>
        <fullName evidence="6">Large ribosomal subunit protein mL43</fullName>
    </recommendedName>
</protein>
<evidence type="ECO:0000256" key="1">
    <source>
        <dbReference type="ARBA" id="ARBA00004173"/>
    </source>
</evidence>
<evidence type="ECO:0000259" key="7">
    <source>
        <dbReference type="SMART" id="SM00916"/>
    </source>
</evidence>
<organism evidence="8 9">
    <name type="scientific">Lichtheimia corymbifera JMRC:FSU:9682</name>
    <dbReference type="NCBI Taxonomy" id="1263082"/>
    <lineage>
        <taxon>Eukaryota</taxon>
        <taxon>Fungi</taxon>
        <taxon>Fungi incertae sedis</taxon>
        <taxon>Mucoromycota</taxon>
        <taxon>Mucoromycotina</taxon>
        <taxon>Mucoromycetes</taxon>
        <taxon>Mucorales</taxon>
        <taxon>Lichtheimiaceae</taxon>
        <taxon>Lichtheimia</taxon>
    </lineage>
</organism>
<dbReference type="Pfam" id="PF05047">
    <property type="entry name" value="L51_S25_CI-B8"/>
    <property type="match status" value="1"/>
</dbReference>
<evidence type="ECO:0000256" key="4">
    <source>
        <dbReference type="ARBA" id="ARBA00023128"/>
    </source>
</evidence>
<dbReference type="SUPFAM" id="SSF52833">
    <property type="entry name" value="Thioredoxin-like"/>
    <property type="match status" value="1"/>
</dbReference>
<accession>A0A068RIW1</accession>
<dbReference type="GO" id="GO:0003735">
    <property type="term" value="F:structural constituent of ribosome"/>
    <property type="evidence" value="ECO:0007669"/>
    <property type="project" value="EnsemblFungi"/>
</dbReference>
<reference evidence="8" key="1">
    <citation type="submission" date="2013-08" db="EMBL/GenBank/DDBJ databases">
        <title>Gene expansion shapes genome architecture in the human pathogen Lichtheimia corymbifera: an evolutionary genomics analysis in the ancient terrestrial Mucorales (Mucoromycotina).</title>
        <authorList>
            <person name="Schwartze V.U."/>
            <person name="Winter S."/>
            <person name="Shelest E."/>
            <person name="Marcet-Houben M."/>
            <person name="Horn F."/>
            <person name="Wehner S."/>
            <person name="Hoffmann K."/>
            <person name="Riege K."/>
            <person name="Sammeth M."/>
            <person name="Nowrousian M."/>
            <person name="Valiante V."/>
            <person name="Linde J."/>
            <person name="Jacobsen I.D."/>
            <person name="Marz M."/>
            <person name="Brakhage A.A."/>
            <person name="Gabaldon T."/>
            <person name="Bocker S."/>
            <person name="Voigt K."/>
        </authorList>
    </citation>
    <scope>NUCLEOTIDE SEQUENCE [LARGE SCALE GENOMIC DNA]</scope>
    <source>
        <strain evidence="8">FSU 9682</strain>
    </source>
</reference>
<keyword evidence="4" id="KW-0496">Mitochondrion</keyword>
<evidence type="ECO:0000256" key="5">
    <source>
        <dbReference type="ARBA" id="ARBA00023274"/>
    </source>
</evidence>
<dbReference type="PANTHER" id="PTHR21396">
    <property type="entry name" value="39S RIBOSOMAL PROTEIN L43"/>
    <property type="match status" value="1"/>
</dbReference>
<keyword evidence="5" id="KW-0687">Ribonucleoprotein</keyword>
<feature type="domain" description="Ribosomal protein/NADH dehydrogenase" evidence="7">
    <location>
        <begin position="32"/>
        <end position="105"/>
    </location>
</feature>
<dbReference type="GO" id="GO:0005762">
    <property type="term" value="C:mitochondrial large ribosomal subunit"/>
    <property type="evidence" value="ECO:0007669"/>
    <property type="project" value="EnsemblFungi"/>
</dbReference>
<name>A0A068RIW1_9FUNG</name>
<dbReference type="VEuPathDB" id="FungiDB:LCOR_01820.1"/>
<comment type="caution">
    <text evidence="8">The sequence shown here is derived from an EMBL/GenBank/DDBJ whole genome shotgun (WGS) entry which is preliminary data.</text>
</comment>
<keyword evidence="3 8" id="KW-0689">Ribosomal protein</keyword>
<keyword evidence="9" id="KW-1185">Reference proteome</keyword>
<dbReference type="GO" id="GO:0045454">
    <property type="term" value="P:cell redox homeostasis"/>
    <property type="evidence" value="ECO:0007669"/>
    <property type="project" value="EnsemblFungi"/>
</dbReference>
<evidence type="ECO:0000256" key="6">
    <source>
        <dbReference type="ARBA" id="ARBA00035188"/>
    </source>
</evidence>
<dbReference type="PANTHER" id="PTHR21396:SF2">
    <property type="entry name" value="LARGE RIBOSOMAL SUBUNIT PROTEIN ML43"/>
    <property type="match status" value="1"/>
</dbReference>
<dbReference type="EMBL" id="CBTN010000005">
    <property type="protein sequence ID" value="CDH50098.1"/>
    <property type="molecule type" value="Genomic_DNA"/>
</dbReference>
<dbReference type="OrthoDB" id="88at2759"/>
<dbReference type="InterPro" id="IPR007741">
    <property type="entry name" value="Ribosomal_mL43/mS25/NADH_DH"/>
</dbReference>
<dbReference type="Gene3D" id="3.40.30.10">
    <property type="entry name" value="Glutaredoxin"/>
    <property type="match status" value="1"/>
</dbReference>
<dbReference type="AlphaFoldDB" id="A0A068RIW1"/>
<dbReference type="InterPro" id="IPR039927">
    <property type="entry name" value="Ribosomal_mL43"/>
</dbReference>
<dbReference type="STRING" id="1263082.A0A068RIW1"/>
<dbReference type="SMART" id="SM00916">
    <property type="entry name" value="L51_S25_CI-B8"/>
    <property type="match status" value="1"/>
</dbReference>
<gene>
    <name evidence="8" type="ORF">LCOR_01820.1</name>
</gene>
<dbReference type="InterPro" id="IPR036249">
    <property type="entry name" value="Thioredoxin-like_sf"/>
</dbReference>
<comment type="subcellular location">
    <subcellularLocation>
        <location evidence="1">Mitochondrion</location>
    </subcellularLocation>
</comment>
<comment type="similarity">
    <text evidence="2">Belongs to the mitochondrion-specific ribosomal protein mL43 family.</text>
</comment>
<evidence type="ECO:0000256" key="3">
    <source>
        <dbReference type="ARBA" id="ARBA00022980"/>
    </source>
</evidence>
<evidence type="ECO:0000313" key="8">
    <source>
        <dbReference type="EMBL" id="CDH50098.1"/>
    </source>
</evidence>
<evidence type="ECO:0000313" key="9">
    <source>
        <dbReference type="Proteomes" id="UP000027586"/>
    </source>
</evidence>
<evidence type="ECO:0000256" key="2">
    <source>
        <dbReference type="ARBA" id="ARBA00006073"/>
    </source>
</evidence>